<dbReference type="EC" id="2.7.13.3" evidence="2"/>
<dbReference type="eggNOG" id="COG4191">
    <property type="taxonomic scope" value="Bacteria"/>
</dbReference>
<keyword evidence="5" id="KW-0902">Two-component regulatory system</keyword>
<dbReference type="Proteomes" id="UP000010478">
    <property type="component" value="Chromosome"/>
</dbReference>
<dbReference type="Pfam" id="PF00072">
    <property type="entry name" value="Response_reg"/>
    <property type="match status" value="1"/>
</dbReference>
<keyword evidence="4 9" id="KW-0418">Kinase</keyword>
<dbReference type="InterPro" id="IPR036097">
    <property type="entry name" value="HisK_dim/P_sf"/>
</dbReference>
<dbReference type="STRING" id="179408.Osc7112_0350"/>
<dbReference type="CDD" id="cd19920">
    <property type="entry name" value="REC_PA4781-like"/>
    <property type="match status" value="1"/>
</dbReference>
<sequence length="514" mass="57353">MSSEVAEQSTILIVDDTPTNLGVLFDFLADFGFKVLVARDGKSALQKVAYAAPDLILLDVLMPGIDGFETCRRLKANDVTRDIPVIFMTALADTVDKVKGLSLGAVDYITKPLQHEEVLARVNVHMKLRKLSKKLLEQNVCLQAEIEQRVKAESSLLKLASELERRVEERTAELFQSNQLLKQEIQERLQAEAGLQQSEAQLRTQTQCLEKAFRDLQITQTKLVQSEKMSSLGQLVAGVAHEINNPVNFIFGNLSYAHDYTQNLIDLVNLYHQEFPDAGPKVEQKIDEIELGFLVEDLPKLLTSMKVGVDRIREIVQSLRIFSRLDESEMKPVDIHQGIDSTLLILHNRVKGRGDRPAIEVVKEFGNLPLVECYAGQLNQVFMNLVANAIDAIDDYNTTRSLSEMKANPSKIFIRTEVTESNRVLIHFKDNGPGMTEEISQHLFEPFFTTKPIGKGTGIGLSISHQIVVDKHGGKLNCISAPNQGAMFIIDLPIHQKNFANNLIAMSETALGIS</sequence>
<dbReference type="HOGENOM" id="CLU_000445_114_39_3"/>
<dbReference type="OrthoDB" id="569699at2"/>
<dbReference type="SUPFAM" id="SSF47384">
    <property type="entry name" value="Homodimeric domain of signal transducing histidine kinase"/>
    <property type="match status" value="1"/>
</dbReference>
<dbReference type="SUPFAM" id="SSF52172">
    <property type="entry name" value="CheY-like"/>
    <property type="match status" value="1"/>
</dbReference>
<evidence type="ECO:0000256" key="3">
    <source>
        <dbReference type="ARBA" id="ARBA00022553"/>
    </source>
</evidence>
<dbReference type="eggNOG" id="COG0745">
    <property type="taxonomic scope" value="Bacteria"/>
</dbReference>
<evidence type="ECO:0000259" key="8">
    <source>
        <dbReference type="PROSITE" id="PS50110"/>
    </source>
</evidence>
<dbReference type="AlphaFoldDB" id="K9VB99"/>
<dbReference type="InterPro" id="IPR003594">
    <property type="entry name" value="HATPase_dom"/>
</dbReference>
<accession>K9VB99</accession>
<evidence type="ECO:0000256" key="4">
    <source>
        <dbReference type="ARBA" id="ARBA00022777"/>
    </source>
</evidence>
<keyword evidence="10" id="KW-1185">Reference proteome</keyword>
<evidence type="ECO:0000313" key="10">
    <source>
        <dbReference type="Proteomes" id="UP000010478"/>
    </source>
</evidence>
<keyword evidence="3 6" id="KW-0597">Phosphoprotein</keyword>
<proteinExistence type="predicted"/>
<name>K9VB99_9CYAN</name>
<comment type="catalytic activity">
    <reaction evidence="1">
        <text>ATP + protein L-histidine = ADP + protein N-phospho-L-histidine.</text>
        <dbReference type="EC" id="2.7.13.3"/>
    </reaction>
</comment>
<dbReference type="GO" id="GO:0000155">
    <property type="term" value="F:phosphorelay sensor kinase activity"/>
    <property type="evidence" value="ECO:0007669"/>
    <property type="project" value="InterPro"/>
</dbReference>
<dbReference type="SMART" id="SM00388">
    <property type="entry name" value="HisKA"/>
    <property type="match status" value="1"/>
</dbReference>
<evidence type="ECO:0000313" key="9">
    <source>
        <dbReference type="EMBL" id="AFZ04969.1"/>
    </source>
</evidence>
<dbReference type="SMART" id="SM00387">
    <property type="entry name" value="HATPase_c"/>
    <property type="match status" value="1"/>
</dbReference>
<dbReference type="InterPro" id="IPR001789">
    <property type="entry name" value="Sig_transdc_resp-reg_receiver"/>
</dbReference>
<dbReference type="Gene3D" id="1.10.287.130">
    <property type="match status" value="1"/>
</dbReference>
<keyword evidence="4 9" id="KW-0808">Transferase</keyword>
<evidence type="ECO:0000259" key="7">
    <source>
        <dbReference type="PROSITE" id="PS50109"/>
    </source>
</evidence>
<evidence type="ECO:0000256" key="1">
    <source>
        <dbReference type="ARBA" id="ARBA00000085"/>
    </source>
</evidence>
<dbReference type="InterPro" id="IPR005467">
    <property type="entry name" value="His_kinase_dom"/>
</dbReference>
<dbReference type="PRINTS" id="PR00344">
    <property type="entry name" value="BCTRLSENSOR"/>
</dbReference>
<dbReference type="Gene3D" id="3.30.565.10">
    <property type="entry name" value="Histidine kinase-like ATPase, C-terminal domain"/>
    <property type="match status" value="1"/>
</dbReference>
<dbReference type="PROSITE" id="PS50110">
    <property type="entry name" value="RESPONSE_REGULATORY"/>
    <property type="match status" value="1"/>
</dbReference>
<dbReference type="Gene3D" id="3.40.50.2300">
    <property type="match status" value="1"/>
</dbReference>
<evidence type="ECO:0000256" key="6">
    <source>
        <dbReference type="PROSITE-ProRule" id="PRU00169"/>
    </source>
</evidence>
<dbReference type="SUPFAM" id="SSF55874">
    <property type="entry name" value="ATPase domain of HSP90 chaperone/DNA topoisomerase II/histidine kinase"/>
    <property type="match status" value="1"/>
</dbReference>
<dbReference type="PANTHER" id="PTHR43065">
    <property type="entry name" value="SENSOR HISTIDINE KINASE"/>
    <property type="match status" value="1"/>
</dbReference>
<feature type="domain" description="Histidine kinase" evidence="7">
    <location>
        <begin position="238"/>
        <end position="496"/>
    </location>
</feature>
<dbReference type="RefSeq" id="WP_015174304.1">
    <property type="nucleotide sequence ID" value="NC_019729.1"/>
</dbReference>
<dbReference type="Pfam" id="PF02518">
    <property type="entry name" value="HATPase_c"/>
    <property type="match status" value="1"/>
</dbReference>
<dbReference type="CDD" id="cd00082">
    <property type="entry name" value="HisKA"/>
    <property type="match status" value="1"/>
</dbReference>
<evidence type="ECO:0000256" key="2">
    <source>
        <dbReference type="ARBA" id="ARBA00012438"/>
    </source>
</evidence>
<dbReference type="InterPro" id="IPR011006">
    <property type="entry name" value="CheY-like_superfamily"/>
</dbReference>
<evidence type="ECO:0000256" key="5">
    <source>
        <dbReference type="ARBA" id="ARBA00023012"/>
    </source>
</evidence>
<reference evidence="9 10" key="1">
    <citation type="submission" date="2012-05" db="EMBL/GenBank/DDBJ databases">
        <title>Finished chromosome of genome of Oscillatoria sp. PCC 7112.</title>
        <authorList>
            <consortium name="US DOE Joint Genome Institute"/>
            <person name="Gugger M."/>
            <person name="Coursin T."/>
            <person name="Rippka R."/>
            <person name="Tandeau De Marsac N."/>
            <person name="Huntemann M."/>
            <person name="Wei C.-L."/>
            <person name="Han J."/>
            <person name="Detter J.C."/>
            <person name="Han C."/>
            <person name="Tapia R."/>
            <person name="Davenport K."/>
            <person name="Daligault H."/>
            <person name="Erkkila T."/>
            <person name="Gu W."/>
            <person name="Munk A.C.C."/>
            <person name="Teshima H."/>
            <person name="Xu Y."/>
            <person name="Chain P."/>
            <person name="Chen A."/>
            <person name="Krypides N."/>
            <person name="Mavromatis K."/>
            <person name="Markowitz V."/>
            <person name="Szeto E."/>
            <person name="Ivanova N."/>
            <person name="Mikhailova N."/>
            <person name="Ovchinnikova G."/>
            <person name="Pagani I."/>
            <person name="Pati A."/>
            <person name="Goodwin L."/>
            <person name="Peters L."/>
            <person name="Pitluck S."/>
            <person name="Woyke T."/>
            <person name="Kerfeld C."/>
        </authorList>
    </citation>
    <scope>NUCLEOTIDE SEQUENCE [LARGE SCALE GENOMIC DNA]</scope>
    <source>
        <strain evidence="9 10">PCC 7112</strain>
    </source>
</reference>
<dbReference type="KEGG" id="oni:Osc7112_0350"/>
<feature type="modified residue" description="4-aspartylphosphate" evidence="6">
    <location>
        <position position="59"/>
    </location>
</feature>
<dbReference type="PANTHER" id="PTHR43065:SF50">
    <property type="entry name" value="HISTIDINE KINASE"/>
    <property type="match status" value="1"/>
</dbReference>
<feature type="domain" description="Response regulatory" evidence="8">
    <location>
        <begin position="10"/>
        <end position="126"/>
    </location>
</feature>
<dbReference type="InterPro" id="IPR003661">
    <property type="entry name" value="HisK_dim/P_dom"/>
</dbReference>
<protein>
    <recommendedName>
        <fullName evidence="2">histidine kinase</fullName>
        <ecNumber evidence="2">2.7.13.3</ecNumber>
    </recommendedName>
</protein>
<dbReference type="PROSITE" id="PS50109">
    <property type="entry name" value="HIS_KIN"/>
    <property type="match status" value="1"/>
</dbReference>
<gene>
    <name evidence="9" type="ORF">Osc7112_0350</name>
</gene>
<organism evidence="9 10">
    <name type="scientific">Phormidium nigroviride PCC 7112</name>
    <dbReference type="NCBI Taxonomy" id="179408"/>
    <lineage>
        <taxon>Bacteria</taxon>
        <taxon>Bacillati</taxon>
        <taxon>Cyanobacteriota</taxon>
        <taxon>Cyanophyceae</taxon>
        <taxon>Oscillatoriophycideae</taxon>
        <taxon>Oscillatoriales</taxon>
        <taxon>Oscillatoriaceae</taxon>
        <taxon>Phormidium</taxon>
    </lineage>
</organism>
<dbReference type="SMART" id="SM00448">
    <property type="entry name" value="REC"/>
    <property type="match status" value="1"/>
</dbReference>
<dbReference type="InterPro" id="IPR036890">
    <property type="entry name" value="HATPase_C_sf"/>
</dbReference>
<dbReference type="EMBL" id="CP003614">
    <property type="protein sequence ID" value="AFZ04969.1"/>
    <property type="molecule type" value="Genomic_DNA"/>
</dbReference>
<dbReference type="InterPro" id="IPR004358">
    <property type="entry name" value="Sig_transdc_His_kin-like_C"/>
</dbReference>